<reference evidence="2" key="1">
    <citation type="journal article" date="2023" name="Plant J.">
        <title>The genome of the king protea, Protea cynaroides.</title>
        <authorList>
            <person name="Chang J."/>
            <person name="Duong T.A."/>
            <person name="Schoeman C."/>
            <person name="Ma X."/>
            <person name="Roodt D."/>
            <person name="Barker N."/>
            <person name="Li Z."/>
            <person name="Van de Peer Y."/>
            <person name="Mizrachi E."/>
        </authorList>
    </citation>
    <scope>NUCLEOTIDE SEQUENCE</scope>
    <source>
        <tissue evidence="2">Young leaves</tissue>
    </source>
</reference>
<dbReference type="Proteomes" id="UP001141806">
    <property type="component" value="Unassembled WGS sequence"/>
</dbReference>
<evidence type="ECO:0000313" key="2">
    <source>
        <dbReference type="EMBL" id="KAJ4971573.1"/>
    </source>
</evidence>
<gene>
    <name evidence="2" type="ORF">NE237_004672</name>
</gene>
<keyword evidence="1" id="KW-0175">Coiled coil</keyword>
<comment type="caution">
    <text evidence="2">The sequence shown here is derived from an EMBL/GenBank/DDBJ whole genome shotgun (WGS) entry which is preliminary data.</text>
</comment>
<dbReference type="AlphaFoldDB" id="A0A9Q0KJ40"/>
<feature type="coiled-coil region" evidence="1">
    <location>
        <begin position="21"/>
        <end position="101"/>
    </location>
</feature>
<accession>A0A9Q0KJ40</accession>
<proteinExistence type="predicted"/>
<dbReference type="EMBL" id="JAMYWD010000005">
    <property type="protein sequence ID" value="KAJ4971573.1"/>
    <property type="molecule type" value="Genomic_DNA"/>
</dbReference>
<dbReference type="PANTHER" id="PTHR38377:SF1">
    <property type="entry name" value="THREONINE-TRNA LIGASE 2"/>
    <property type="match status" value="1"/>
</dbReference>
<keyword evidence="3" id="KW-1185">Reference proteome</keyword>
<sequence length="123" mass="13335">MAGSGDSPDLQNFLKPFDERASEAEERLSKLEALLACKKDAGNEDLPKIVSDRQGKLEDAKASKEAAENAKLAAENATLAAENVKLAAENVKIAAENAKLQYQKTHLVQALREALCKLENQTK</sequence>
<protein>
    <submittedName>
        <fullName evidence="2">Uncharacterized protein</fullName>
    </submittedName>
</protein>
<evidence type="ECO:0000256" key="1">
    <source>
        <dbReference type="SAM" id="Coils"/>
    </source>
</evidence>
<evidence type="ECO:0000313" key="3">
    <source>
        <dbReference type="Proteomes" id="UP001141806"/>
    </source>
</evidence>
<name>A0A9Q0KJ40_9MAGN</name>
<dbReference type="OrthoDB" id="2405052at2759"/>
<dbReference type="PANTHER" id="PTHR38377">
    <property type="entry name" value="THREONINE-TRNA LIGASE 2"/>
    <property type="match status" value="1"/>
</dbReference>
<organism evidence="2 3">
    <name type="scientific">Protea cynaroides</name>
    <dbReference type="NCBI Taxonomy" id="273540"/>
    <lineage>
        <taxon>Eukaryota</taxon>
        <taxon>Viridiplantae</taxon>
        <taxon>Streptophyta</taxon>
        <taxon>Embryophyta</taxon>
        <taxon>Tracheophyta</taxon>
        <taxon>Spermatophyta</taxon>
        <taxon>Magnoliopsida</taxon>
        <taxon>Proteales</taxon>
        <taxon>Proteaceae</taxon>
        <taxon>Protea</taxon>
    </lineage>
</organism>